<comment type="similarity">
    <text evidence="1">Belongs to the prefoldin subunit alpha family.</text>
</comment>
<evidence type="ECO:0000256" key="2">
    <source>
        <dbReference type="ARBA" id="ARBA00023186"/>
    </source>
</evidence>
<reference evidence="4 5" key="1">
    <citation type="journal article" date="2020" name="bioRxiv">
        <title>Whole genome comparisons of ergot fungi reveals the divergence and evolution of species within the genus Claviceps are the result of varying mechanisms driving genome evolution and host range expansion.</title>
        <authorList>
            <person name="Wyka S.A."/>
            <person name="Mondo S.J."/>
            <person name="Liu M."/>
            <person name="Dettman J."/>
            <person name="Nalam V."/>
            <person name="Broders K.D."/>
        </authorList>
    </citation>
    <scope>NUCLEOTIDE SEQUENCE [LARGE SCALE GENOMIC DNA]</scope>
    <source>
        <strain evidence="4 5">Clav52</strain>
    </source>
</reference>
<dbReference type="Pfam" id="PF02996">
    <property type="entry name" value="Prefoldin"/>
    <property type="match status" value="1"/>
</dbReference>
<dbReference type="SUPFAM" id="SSF46579">
    <property type="entry name" value="Prefoldin"/>
    <property type="match status" value="1"/>
</dbReference>
<dbReference type="GO" id="GO:0016272">
    <property type="term" value="C:prefoldin complex"/>
    <property type="evidence" value="ECO:0007669"/>
    <property type="project" value="InterPro"/>
</dbReference>
<protein>
    <recommendedName>
        <fullName evidence="6">Prefoldin subunit 5</fullName>
    </recommendedName>
</protein>
<dbReference type="GO" id="GO:0051082">
    <property type="term" value="F:unfolded protein binding"/>
    <property type="evidence" value="ECO:0007669"/>
    <property type="project" value="InterPro"/>
</dbReference>
<dbReference type="InterPro" id="IPR009053">
    <property type="entry name" value="Prefoldin"/>
</dbReference>
<evidence type="ECO:0008006" key="6">
    <source>
        <dbReference type="Google" id="ProtNLM"/>
    </source>
</evidence>
<organism evidence="4 5">
    <name type="scientific">Claviceps aff. purpurea</name>
    <dbReference type="NCBI Taxonomy" id="1967640"/>
    <lineage>
        <taxon>Eukaryota</taxon>
        <taxon>Fungi</taxon>
        <taxon>Dikarya</taxon>
        <taxon>Ascomycota</taxon>
        <taxon>Pezizomycotina</taxon>
        <taxon>Sordariomycetes</taxon>
        <taxon>Hypocreomycetidae</taxon>
        <taxon>Hypocreales</taxon>
        <taxon>Clavicipitaceae</taxon>
        <taxon>Claviceps</taxon>
    </lineage>
</organism>
<evidence type="ECO:0000313" key="4">
    <source>
        <dbReference type="EMBL" id="KAG6303364.1"/>
    </source>
</evidence>
<dbReference type="CDD" id="cd23157">
    <property type="entry name" value="Prefoldin_5"/>
    <property type="match status" value="1"/>
</dbReference>
<dbReference type="GO" id="GO:1990115">
    <property type="term" value="P:RNA polymerase III assembly"/>
    <property type="evidence" value="ECO:0007669"/>
    <property type="project" value="TreeGrafter"/>
</dbReference>
<dbReference type="Proteomes" id="UP000707071">
    <property type="component" value="Unassembled WGS sequence"/>
</dbReference>
<comment type="caution">
    <text evidence="4">The sequence shown here is derived from an EMBL/GenBank/DDBJ whole genome shotgun (WGS) entry which is preliminary data.</text>
</comment>
<dbReference type="Gene3D" id="1.10.287.370">
    <property type="match status" value="1"/>
</dbReference>
<gene>
    <name evidence="4" type="ORF">E4U09_000079</name>
</gene>
<dbReference type="InterPro" id="IPR011599">
    <property type="entry name" value="PFD_alpha_archaea"/>
</dbReference>
<evidence type="ECO:0000256" key="1">
    <source>
        <dbReference type="ARBA" id="ARBA00010048"/>
    </source>
</evidence>
<dbReference type="EMBL" id="SRRH01000010">
    <property type="protein sequence ID" value="KAG6303364.1"/>
    <property type="molecule type" value="Genomic_DNA"/>
</dbReference>
<keyword evidence="2" id="KW-0143">Chaperone</keyword>
<dbReference type="GO" id="GO:0005737">
    <property type="term" value="C:cytoplasm"/>
    <property type="evidence" value="ECO:0007669"/>
    <property type="project" value="TreeGrafter"/>
</dbReference>
<evidence type="ECO:0000313" key="5">
    <source>
        <dbReference type="Proteomes" id="UP000707071"/>
    </source>
</evidence>
<dbReference type="InterPro" id="IPR004127">
    <property type="entry name" value="Prefoldin_subunit_alpha"/>
</dbReference>
<dbReference type="GO" id="GO:1990113">
    <property type="term" value="P:RNA polymerase I assembly"/>
    <property type="evidence" value="ECO:0007669"/>
    <property type="project" value="TreeGrafter"/>
</dbReference>
<sequence length="188" mass="20989">MPDRVPEHHFSKNPTQQPNKPPRVKPTDAITMSTGEPINLDTLEPQQLSQVKQQLDEELEHLTTSYAQLHGAQNKFKECLRCVDSRTKSADDKTASSNSVLVPLTNSLYVRGEISNNETVLVDVGTGFLIEKKLKAARDFYEDKSNGLASNLKELEAIVQRKQANVRAVEEVLRHKIMAAQASQPQEA</sequence>
<keyword evidence="5" id="KW-1185">Reference proteome</keyword>
<dbReference type="AlphaFoldDB" id="A0A9P7QN41"/>
<name>A0A9P7QN41_9HYPO</name>
<feature type="compositionally biased region" description="Basic and acidic residues" evidence="3">
    <location>
        <begin position="1"/>
        <end position="10"/>
    </location>
</feature>
<dbReference type="FunFam" id="1.10.287.370:FF:000004">
    <property type="entry name" value="Probable prefoldin subunit 5"/>
    <property type="match status" value="1"/>
</dbReference>
<dbReference type="GO" id="GO:0006457">
    <property type="term" value="P:protein folding"/>
    <property type="evidence" value="ECO:0007669"/>
    <property type="project" value="InterPro"/>
</dbReference>
<dbReference type="PANTHER" id="PTHR12674">
    <property type="entry name" value="PREFOLDIN SUBUNIT 5"/>
    <property type="match status" value="1"/>
</dbReference>
<proteinExistence type="inferred from homology"/>
<dbReference type="GO" id="GO:1990114">
    <property type="term" value="P:RNA polymerase II core complex assembly"/>
    <property type="evidence" value="ECO:0007669"/>
    <property type="project" value="TreeGrafter"/>
</dbReference>
<evidence type="ECO:0000256" key="3">
    <source>
        <dbReference type="SAM" id="MobiDB-lite"/>
    </source>
</evidence>
<dbReference type="NCBIfam" id="TIGR00293">
    <property type="entry name" value="prefoldin subunit alpha"/>
    <property type="match status" value="1"/>
</dbReference>
<accession>A0A9P7QN41</accession>
<dbReference type="PANTHER" id="PTHR12674:SF2">
    <property type="entry name" value="PREFOLDIN SUBUNIT 5"/>
    <property type="match status" value="1"/>
</dbReference>
<feature type="region of interest" description="Disordered" evidence="3">
    <location>
        <begin position="1"/>
        <end position="35"/>
    </location>
</feature>